<feature type="compositionally biased region" description="Low complexity" evidence="1">
    <location>
        <begin position="48"/>
        <end position="65"/>
    </location>
</feature>
<feature type="region of interest" description="Disordered" evidence="1">
    <location>
        <begin position="35"/>
        <end position="66"/>
    </location>
</feature>
<keyword evidence="2" id="KW-1185">Reference proteome</keyword>
<reference evidence="3" key="1">
    <citation type="submission" date="2017-02" db="UniProtKB">
        <authorList>
            <consortium name="WormBaseParasite"/>
        </authorList>
    </citation>
    <scope>IDENTIFICATION</scope>
</reference>
<proteinExistence type="predicted"/>
<evidence type="ECO:0000313" key="3">
    <source>
        <dbReference type="WBParaSite" id="ALUE_0001509901-mRNA-1"/>
    </source>
</evidence>
<name>A0A0M3IBJ5_ASCLU</name>
<protein>
    <submittedName>
        <fullName evidence="3">Uncharacterized protein</fullName>
    </submittedName>
</protein>
<evidence type="ECO:0000256" key="1">
    <source>
        <dbReference type="SAM" id="MobiDB-lite"/>
    </source>
</evidence>
<dbReference type="WBParaSite" id="ALUE_0001509901-mRNA-1">
    <property type="protein sequence ID" value="ALUE_0001509901-mRNA-1"/>
    <property type="gene ID" value="ALUE_0001509901"/>
</dbReference>
<sequence>METIVTDWAGGRKARVLSRSLTGSALAAPSRTDIDPKILKHVRRTKPQRSSSSSSNPLPYSSDGSLPAHLRFRHSSHESIIHVKPAHSMDGTCSCSELKCKEQDHGNEVLQSNHTQSVEAGMCEWSRVLRSDKNVSSSRNPPFYRGNSRSRKRRVEIGQQRCVEWNVGKGIMVVNRN</sequence>
<evidence type="ECO:0000313" key="2">
    <source>
        <dbReference type="Proteomes" id="UP000036681"/>
    </source>
</evidence>
<organism evidence="2 3">
    <name type="scientific">Ascaris lumbricoides</name>
    <name type="common">Giant roundworm</name>
    <dbReference type="NCBI Taxonomy" id="6252"/>
    <lineage>
        <taxon>Eukaryota</taxon>
        <taxon>Metazoa</taxon>
        <taxon>Ecdysozoa</taxon>
        <taxon>Nematoda</taxon>
        <taxon>Chromadorea</taxon>
        <taxon>Rhabditida</taxon>
        <taxon>Spirurina</taxon>
        <taxon>Ascaridomorpha</taxon>
        <taxon>Ascaridoidea</taxon>
        <taxon>Ascarididae</taxon>
        <taxon>Ascaris</taxon>
    </lineage>
</organism>
<accession>A0A0M3IBJ5</accession>
<dbReference type="AlphaFoldDB" id="A0A0M3IBJ5"/>
<dbReference type="Proteomes" id="UP000036681">
    <property type="component" value="Unplaced"/>
</dbReference>